<feature type="domain" description="FRG" evidence="1">
    <location>
        <begin position="95"/>
        <end position="216"/>
    </location>
</feature>
<dbReference type="AlphaFoldDB" id="A0A069D345"/>
<protein>
    <recommendedName>
        <fullName evidence="1">FRG domain-containing protein</fullName>
    </recommendedName>
</protein>
<comment type="caution">
    <text evidence="2">The sequence shown here is derived from an EMBL/GenBank/DDBJ whole genome shotgun (WGS) entry which is preliminary data.</text>
</comment>
<sequence length="427" mass="50067">MVTGNEHVFDNIYETRDYILNLEKQALAEDKTRHSAPICFSGTDDIMSFHKNHVSLGIRDSVDYPFTAYFNDASDEKFILNRLFSGRYSLKPNLREHAFLYRGETEFHAPCVPNLFRNPKKAYYLDYIIYGDEMFRLILSHPLVQLLDIGVSLKGRKFCFEMNLYGLIQHYYNKSSLLDMTSDINVAMFFATHKYDWKTDSYTPIEDDCHEPGILYYYRLDIRRDFQPQPNGERLSTIGLQVFPRSGRQKGFLYDMCRNNNFNSLPQLQAFRFKHDSAIARDINCVMNGGDKLFPPDILMKHWKNSSRNPNIVSLDAVKINKTRNPEETVDSLIIKLKKDYNIEVVDYKPVLSQQELHEYFESMKDGSFWKEFCNQIYIPGDDGSVMQELLDVPNKPEYEWAFKEDIEHTVDFKKGSLLKNLNCVYE</sequence>
<evidence type="ECO:0000313" key="3">
    <source>
        <dbReference type="Proteomes" id="UP000027601"/>
    </source>
</evidence>
<reference evidence="2 3" key="1">
    <citation type="journal article" date="2015" name="Microbes Environ.">
        <title>Distribution and evolution of nitrogen fixation genes in the phylum bacteroidetes.</title>
        <authorList>
            <person name="Inoue J."/>
            <person name="Oshima K."/>
            <person name="Suda W."/>
            <person name="Sakamoto M."/>
            <person name="Iino T."/>
            <person name="Noda S."/>
            <person name="Hongoh Y."/>
            <person name="Hattori M."/>
            <person name="Ohkuma M."/>
        </authorList>
    </citation>
    <scope>NUCLEOTIDE SEQUENCE [LARGE SCALE GENOMIC DNA]</scope>
    <source>
        <strain evidence="2 3">JCM 15093</strain>
    </source>
</reference>
<dbReference type="Proteomes" id="UP000027601">
    <property type="component" value="Unassembled WGS sequence"/>
</dbReference>
<dbReference type="eggNOG" id="ENOG5033B5C">
    <property type="taxonomic scope" value="Bacteria"/>
</dbReference>
<dbReference type="SMART" id="SM00901">
    <property type="entry name" value="FRG"/>
    <property type="match status" value="1"/>
</dbReference>
<dbReference type="OrthoDB" id="8478691at2"/>
<dbReference type="Pfam" id="PF08867">
    <property type="entry name" value="FRG"/>
    <property type="match status" value="1"/>
</dbReference>
<name>A0A069D345_9BACE</name>
<proteinExistence type="predicted"/>
<evidence type="ECO:0000259" key="1">
    <source>
        <dbReference type="SMART" id="SM00901"/>
    </source>
</evidence>
<evidence type="ECO:0000313" key="2">
    <source>
        <dbReference type="EMBL" id="GAK36755.1"/>
    </source>
</evidence>
<dbReference type="EMBL" id="BAJS01000009">
    <property type="protein sequence ID" value="GAK36755.1"/>
    <property type="molecule type" value="Genomic_DNA"/>
</dbReference>
<accession>A0A069D345</accession>
<gene>
    <name evidence="2" type="ORF">JCM15093_1945</name>
</gene>
<dbReference type="InterPro" id="IPR014966">
    <property type="entry name" value="FRG-dom"/>
</dbReference>
<organism evidence="2 3">
    <name type="scientific">Bacteroides graminisolvens DSM 19988 = JCM 15093</name>
    <dbReference type="NCBI Taxonomy" id="1121097"/>
    <lineage>
        <taxon>Bacteria</taxon>
        <taxon>Pseudomonadati</taxon>
        <taxon>Bacteroidota</taxon>
        <taxon>Bacteroidia</taxon>
        <taxon>Bacteroidales</taxon>
        <taxon>Bacteroidaceae</taxon>
        <taxon>Bacteroides</taxon>
    </lineage>
</organism>
<dbReference type="STRING" id="1121097.GCA_000428125_02290"/>
<keyword evidence="3" id="KW-1185">Reference proteome</keyword>